<protein>
    <recommendedName>
        <fullName evidence="5">Secreted protein</fullName>
    </recommendedName>
</protein>
<proteinExistence type="predicted"/>
<gene>
    <name evidence="3" type="ORF">H920_11819</name>
</gene>
<evidence type="ECO:0000256" key="2">
    <source>
        <dbReference type="SAM" id="SignalP"/>
    </source>
</evidence>
<keyword evidence="4" id="KW-1185">Reference proteome</keyword>
<evidence type="ECO:0000313" key="3">
    <source>
        <dbReference type="EMBL" id="KFO26716.1"/>
    </source>
</evidence>
<sequence>MTSSSRRRLPPTVLLLLLFVAEHCSCRPFMVPPNICLTIPERLQTQDFVVCLVDESLVSPSPAGCPSTLASLQALALDASFASTSTTSTPQSQQDDQHTNSKLFTQ</sequence>
<organism evidence="3 4">
    <name type="scientific">Fukomys damarensis</name>
    <name type="common">Damaraland mole rat</name>
    <name type="synonym">Cryptomys damarensis</name>
    <dbReference type="NCBI Taxonomy" id="885580"/>
    <lineage>
        <taxon>Eukaryota</taxon>
        <taxon>Metazoa</taxon>
        <taxon>Chordata</taxon>
        <taxon>Craniata</taxon>
        <taxon>Vertebrata</taxon>
        <taxon>Euteleostomi</taxon>
        <taxon>Mammalia</taxon>
        <taxon>Eutheria</taxon>
        <taxon>Euarchontoglires</taxon>
        <taxon>Glires</taxon>
        <taxon>Rodentia</taxon>
        <taxon>Hystricomorpha</taxon>
        <taxon>Bathyergidae</taxon>
        <taxon>Fukomys</taxon>
    </lineage>
</organism>
<feature type="compositionally biased region" description="Low complexity" evidence="1">
    <location>
        <begin position="84"/>
        <end position="94"/>
    </location>
</feature>
<accession>A0A091DVB6</accession>
<evidence type="ECO:0008006" key="5">
    <source>
        <dbReference type="Google" id="ProtNLM"/>
    </source>
</evidence>
<dbReference type="EMBL" id="KN123095">
    <property type="protein sequence ID" value="KFO26716.1"/>
    <property type="molecule type" value="Genomic_DNA"/>
</dbReference>
<reference evidence="3 4" key="1">
    <citation type="submission" date="2013-11" db="EMBL/GenBank/DDBJ databases">
        <title>The Damaraland mole rat (Fukomys damarensis) genome and evolution of African mole rats.</title>
        <authorList>
            <person name="Gladyshev V.N."/>
            <person name="Fang X."/>
        </authorList>
    </citation>
    <scope>NUCLEOTIDE SEQUENCE [LARGE SCALE GENOMIC DNA]</scope>
    <source>
        <tissue evidence="3">Liver</tissue>
    </source>
</reference>
<evidence type="ECO:0000256" key="1">
    <source>
        <dbReference type="SAM" id="MobiDB-lite"/>
    </source>
</evidence>
<evidence type="ECO:0000313" key="4">
    <source>
        <dbReference type="Proteomes" id="UP000028990"/>
    </source>
</evidence>
<dbReference type="Proteomes" id="UP000028990">
    <property type="component" value="Unassembled WGS sequence"/>
</dbReference>
<name>A0A091DVB6_FUKDA</name>
<feature type="chain" id="PRO_5001872289" description="Secreted protein" evidence="2">
    <location>
        <begin position="27"/>
        <end position="106"/>
    </location>
</feature>
<feature type="region of interest" description="Disordered" evidence="1">
    <location>
        <begin position="84"/>
        <end position="106"/>
    </location>
</feature>
<feature type="signal peptide" evidence="2">
    <location>
        <begin position="1"/>
        <end position="26"/>
    </location>
</feature>
<dbReference type="AlphaFoldDB" id="A0A091DVB6"/>
<keyword evidence="2" id="KW-0732">Signal</keyword>